<dbReference type="Proteomes" id="UP000184383">
    <property type="component" value="Unassembled WGS sequence"/>
</dbReference>
<accession>A0A1L9RNN6</accession>
<dbReference type="VEuPathDB" id="FungiDB:ASPWEDRAFT_50028"/>
<dbReference type="Pfam" id="PF18951">
    <property type="entry name" value="DUF5695"/>
    <property type="match status" value="2"/>
</dbReference>
<evidence type="ECO:0000313" key="2">
    <source>
        <dbReference type="EMBL" id="OJJ36565.1"/>
    </source>
</evidence>
<dbReference type="AlphaFoldDB" id="A0A1L9RNN6"/>
<protein>
    <submittedName>
        <fullName evidence="2">Uncharacterized protein</fullName>
    </submittedName>
</protein>
<gene>
    <name evidence="2" type="ORF">ASPWEDRAFT_50028</name>
</gene>
<keyword evidence="3" id="KW-1185">Reference proteome</keyword>
<dbReference type="RefSeq" id="XP_040690241.1">
    <property type="nucleotide sequence ID" value="XM_040837363.1"/>
</dbReference>
<dbReference type="GeneID" id="63753211"/>
<sequence length="859" mass="95610">MRLLATGWLFVHLYALSWAHVTFSTEHFASILDANSGVLRSLNTTADGFDFSPSDVFDQRNFNGNYHTGDITLRYRVGNGSWIESDSASNRTRVSQTTTETTVSAQLDSSMPNISHRLSVKRTWHNYDGDLALNFTITNQANESIEIGSVGFPIEFNNIFTGRSSIDTADKCVFVDPFIGLQAGYLQVTRLRGIGPHLVVTPLGLNTSLEAWRFLSEPTDTKLAYQSQTFEGYYEWQVHTQAYAEQEWKDAQPWNEPTSRVLTPGESVTYGLRFTSLSTVEEIESTVASLGLPVAVGLPGYVLPRDLKGRLFVNTTSNVSSVKVSPESSLSINYTTSHASTWQEFALTPAPDAFGRSRIELTPVLQESRVWIAGLSDDGGAGSYEAAAMKQSVQPSAAEVAKLEQFVNETVWARLQLSSGPQQYGVKKSLFYYDPDVLPDFDYSNTMDWQSWTSWNKPDAYLLDRTYNYVHVSCLHWSLYRAGRAVPSVLTMQSPEWYLLQSYKTVLFAFGSQPDGSNNTSYRDVGLMGETVWKNLITDLQAESYTSEATSLQDAMKPRAQLWATQEDPFGSEQAWDCTGQEGVYVWSKYFGFSDTVNKTIDSIHGYMPSIAHWGWNGNARRYWDFTTAGKTSRIERQIHHYGSSLNALPLLDNYRSSPYPSSLSTIYSLRVGYGGHQGPLTSIAADGFASMAFHSYPETLEWDAYTGDYGLSFLGHVLGSATYLVRHPVFGWVCFGGNLVDDEDEAVVTVEPRDTVRQRIYISTLGLYVSLTAGTIQHFTLSEKDKAVSIQVSAAIPGPEKLHVSETVVQYSVTRTSENASAEPKIVEDGDGLLKSWVSKYYKLGFGEGGDATITFEW</sequence>
<feature type="signal peptide" evidence="1">
    <location>
        <begin position="1"/>
        <end position="19"/>
    </location>
</feature>
<reference evidence="3" key="1">
    <citation type="journal article" date="2017" name="Genome Biol.">
        <title>Comparative genomics reveals high biological diversity and specific adaptations in the industrially and medically important fungal genus Aspergillus.</title>
        <authorList>
            <person name="de Vries R.P."/>
            <person name="Riley R."/>
            <person name="Wiebenga A."/>
            <person name="Aguilar-Osorio G."/>
            <person name="Amillis S."/>
            <person name="Uchima C.A."/>
            <person name="Anderluh G."/>
            <person name="Asadollahi M."/>
            <person name="Askin M."/>
            <person name="Barry K."/>
            <person name="Battaglia E."/>
            <person name="Bayram O."/>
            <person name="Benocci T."/>
            <person name="Braus-Stromeyer S.A."/>
            <person name="Caldana C."/>
            <person name="Canovas D."/>
            <person name="Cerqueira G.C."/>
            <person name="Chen F."/>
            <person name="Chen W."/>
            <person name="Choi C."/>
            <person name="Clum A."/>
            <person name="Dos Santos R.A."/>
            <person name="Damasio A.R."/>
            <person name="Diallinas G."/>
            <person name="Emri T."/>
            <person name="Fekete E."/>
            <person name="Flipphi M."/>
            <person name="Freyberg S."/>
            <person name="Gallo A."/>
            <person name="Gournas C."/>
            <person name="Habgood R."/>
            <person name="Hainaut M."/>
            <person name="Harispe M.L."/>
            <person name="Henrissat B."/>
            <person name="Hilden K.S."/>
            <person name="Hope R."/>
            <person name="Hossain A."/>
            <person name="Karabika E."/>
            <person name="Karaffa L."/>
            <person name="Karanyi Z."/>
            <person name="Krasevec N."/>
            <person name="Kuo A."/>
            <person name="Kusch H."/>
            <person name="LaButti K."/>
            <person name="Lagendijk E.L."/>
            <person name="Lapidus A."/>
            <person name="Levasseur A."/>
            <person name="Lindquist E."/>
            <person name="Lipzen A."/>
            <person name="Logrieco A.F."/>
            <person name="MacCabe A."/>
            <person name="Maekelae M.R."/>
            <person name="Malavazi I."/>
            <person name="Melin P."/>
            <person name="Meyer V."/>
            <person name="Mielnichuk N."/>
            <person name="Miskei M."/>
            <person name="Molnar A.P."/>
            <person name="Mule G."/>
            <person name="Ngan C.Y."/>
            <person name="Orejas M."/>
            <person name="Orosz E."/>
            <person name="Ouedraogo J.P."/>
            <person name="Overkamp K.M."/>
            <person name="Park H.-S."/>
            <person name="Perrone G."/>
            <person name="Piumi F."/>
            <person name="Punt P.J."/>
            <person name="Ram A.F."/>
            <person name="Ramon A."/>
            <person name="Rauscher S."/>
            <person name="Record E."/>
            <person name="Riano-Pachon D.M."/>
            <person name="Robert V."/>
            <person name="Roehrig J."/>
            <person name="Ruller R."/>
            <person name="Salamov A."/>
            <person name="Salih N.S."/>
            <person name="Samson R.A."/>
            <person name="Sandor E."/>
            <person name="Sanguinetti M."/>
            <person name="Schuetze T."/>
            <person name="Sepcic K."/>
            <person name="Shelest E."/>
            <person name="Sherlock G."/>
            <person name="Sophianopoulou V."/>
            <person name="Squina F.M."/>
            <person name="Sun H."/>
            <person name="Susca A."/>
            <person name="Todd R.B."/>
            <person name="Tsang A."/>
            <person name="Unkles S.E."/>
            <person name="van de Wiele N."/>
            <person name="van Rossen-Uffink D."/>
            <person name="Oliveira J.V."/>
            <person name="Vesth T.C."/>
            <person name="Visser J."/>
            <person name="Yu J.-H."/>
            <person name="Zhou M."/>
            <person name="Andersen M.R."/>
            <person name="Archer D.B."/>
            <person name="Baker S.E."/>
            <person name="Benoit I."/>
            <person name="Brakhage A.A."/>
            <person name="Braus G.H."/>
            <person name="Fischer R."/>
            <person name="Frisvad J.C."/>
            <person name="Goldman G.H."/>
            <person name="Houbraken J."/>
            <person name="Oakley B."/>
            <person name="Pocsi I."/>
            <person name="Scazzocchio C."/>
            <person name="Seiboth B."/>
            <person name="vanKuyk P.A."/>
            <person name="Wortman J."/>
            <person name="Dyer P.S."/>
            <person name="Grigoriev I.V."/>
        </authorList>
    </citation>
    <scope>NUCLEOTIDE SEQUENCE [LARGE SCALE GENOMIC DNA]</scope>
    <source>
        <strain evidence="3">DTO 134E9</strain>
    </source>
</reference>
<feature type="chain" id="PRO_5012702222" evidence="1">
    <location>
        <begin position="20"/>
        <end position="859"/>
    </location>
</feature>
<keyword evidence="1" id="KW-0732">Signal</keyword>
<proteinExistence type="predicted"/>
<dbReference type="OrthoDB" id="2730619at2759"/>
<name>A0A1L9RNN6_ASPWE</name>
<organism evidence="2 3">
    <name type="scientific">Aspergillus wentii DTO 134E9</name>
    <dbReference type="NCBI Taxonomy" id="1073089"/>
    <lineage>
        <taxon>Eukaryota</taxon>
        <taxon>Fungi</taxon>
        <taxon>Dikarya</taxon>
        <taxon>Ascomycota</taxon>
        <taxon>Pezizomycotina</taxon>
        <taxon>Eurotiomycetes</taxon>
        <taxon>Eurotiomycetidae</taxon>
        <taxon>Eurotiales</taxon>
        <taxon>Aspergillaceae</taxon>
        <taxon>Aspergillus</taxon>
        <taxon>Aspergillus subgen. Cremei</taxon>
    </lineage>
</organism>
<dbReference type="EMBL" id="KV878211">
    <property type="protein sequence ID" value="OJJ36565.1"/>
    <property type="molecule type" value="Genomic_DNA"/>
</dbReference>
<dbReference type="STRING" id="1073089.A0A1L9RNN6"/>
<evidence type="ECO:0000256" key="1">
    <source>
        <dbReference type="SAM" id="SignalP"/>
    </source>
</evidence>
<evidence type="ECO:0000313" key="3">
    <source>
        <dbReference type="Proteomes" id="UP000184383"/>
    </source>
</evidence>
<dbReference type="InterPro" id="IPR043750">
    <property type="entry name" value="DUF5695"/>
</dbReference>